<keyword evidence="2 4" id="KW-0648">Protein biosynthesis</keyword>
<dbReference type="InterPro" id="IPR007214">
    <property type="entry name" value="YbaK/aa-tRNA-synth-assoc-dom"/>
</dbReference>
<gene>
    <name evidence="6" type="primary">ybaK</name>
    <name evidence="7" type="ORF">IHBHHGIJ_01002</name>
    <name evidence="6" type="ORF">KFEGEMFD_00149</name>
</gene>
<dbReference type="GO" id="GO:0016829">
    <property type="term" value="F:lyase activity"/>
    <property type="evidence" value="ECO:0007669"/>
    <property type="project" value="UniProtKB-KW"/>
</dbReference>
<keyword evidence="8" id="KW-1185">Reference proteome</keyword>
<proteinExistence type="inferred from homology"/>
<evidence type="ECO:0000313" key="8">
    <source>
        <dbReference type="Proteomes" id="UP000435877"/>
    </source>
</evidence>
<evidence type="ECO:0000313" key="6">
    <source>
        <dbReference type="EMBL" id="CAA0079159.1"/>
    </source>
</evidence>
<evidence type="ECO:0000259" key="5">
    <source>
        <dbReference type="Pfam" id="PF04073"/>
    </source>
</evidence>
<evidence type="ECO:0000313" key="7">
    <source>
        <dbReference type="EMBL" id="CAA0086268.1"/>
    </source>
</evidence>
<organism evidence="6 9">
    <name type="scientific">Zhongshania aliphaticivorans</name>
    <dbReference type="NCBI Taxonomy" id="1470434"/>
    <lineage>
        <taxon>Bacteria</taxon>
        <taxon>Pseudomonadati</taxon>
        <taxon>Pseudomonadota</taxon>
        <taxon>Gammaproteobacteria</taxon>
        <taxon>Cellvibrionales</taxon>
        <taxon>Spongiibacteraceae</taxon>
        <taxon>Zhongshania</taxon>
    </lineage>
</organism>
<dbReference type="EMBL" id="CACSIK010000001">
    <property type="protein sequence ID" value="CAA0086268.1"/>
    <property type="molecule type" value="Genomic_DNA"/>
</dbReference>
<dbReference type="Proteomes" id="UP000439591">
    <property type="component" value="Unassembled WGS sequence"/>
</dbReference>
<protein>
    <recommendedName>
        <fullName evidence="4">Cys-tRNA(Pro)/Cys-tRNA(Cys) deacylase</fullName>
        <ecNumber evidence="4">4.2.-.-</ecNumber>
    </recommendedName>
</protein>
<dbReference type="EC" id="4.2.-.-" evidence="4"/>
<reference evidence="8 9" key="1">
    <citation type="submission" date="2019-11" db="EMBL/GenBank/DDBJ databases">
        <authorList>
            <person name="Holert J."/>
        </authorList>
    </citation>
    <scope>NUCLEOTIDE SEQUENCE [LARGE SCALE GENOMIC DNA]</scope>
    <source>
        <strain evidence="6">BC3_2A</strain>
        <strain evidence="7">SB11_1A</strain>
    </source>
</reference>
<dbReference type="InterPro" id="IPR004369">
    <property type="entry name" value="Prolyl-tRNA_editing_YbaK/EbsC"/>
</dbReference>
<evidence type="ECO:0000313" key="9">
    <source>
        <dbReference type="Proteomes" id="UP000439591"/>
    </source>
</evidence>
<feature type="domain" description="YbaK/aminoacyl-tRNA synthetase-associated" evidence="5">
    <location>
        <begin position="38"/>
        <end position="147"/>
    </location>
</feature>
<evidence type="ECO:0000256" key="4">
    <source>
        <dbReference type="PIRNR" id="PIRNR006181"/>
    </source>
</evidence>
<dbReference type="NCBIfam" id="TIGR00011">
    <property type="entry name" value="YbaK_EbsC"/>
    <property type="match status" value="1"/>
</dbReference>
<sequence length="159" mass="16799">MEHRANMTPAVNLLKKHKIAHVVHEYSHDSASVSYGLEAAEKLGVIPEQVFKTLVVAVDTGLAVAVLPVSAQLNMKQLAKALGVKKAAMAAPADVARATGYVLGGVSPLGQKKRLPTVLDASAMQFSTIFISAGRRGLELELAPKDLCVLTQAAFESLI</sequence>
<dbReference type="GO" id="GO:0002161">
    <property type="term" value="F:aminoacyl-tRNA deacylase activity"/>
    <property type="evidence" value="ECO:0007669"/>
    <property type="project" value="InterPro"/>
</dbReference>
<dbReference type="CDD" id="cd00002">
    <property type="entry name" value="YbaK_deacylase"/>
    <property type="match status" value="1"/>
</dbReference>
<dbReference type="AlphaFoldDB" id="A0A5S9MRI6"/>
<dbReference type="EMBL" id="CACSIM010000001">
    <property type="protein sequence ID" value="CAA0079159.1"/>
    <property type="molecule type" value="Genomic_DNA"/>
</dbReference>
<dbReference type="Gene3D" id="3.90.960.10">
    <property type="entry name" value="YbaK/aminoacyl-tRNA synthetase-associated domain"/>
    <property type="match status" value="1"/>
</dbReference>
<evidence type="ECO:0000256" key="1">
    <source>
        <dbReference type="ARBA" id="ARBA00009798"/>
    </source>
</evidence>
<dbReference type="SUPFAM" id="SSF55826">
    <property type="entry name" value="YbaK/ProRS associated domain"/>
    <property type="match status" value="1"/>
</dbReference>
<keyword evidence="3 4" id="KW-0456">Lyase</keyword>
<dbReference type="PANTHER" id="PTHR30411">
    <property type="entry name" value="CYTOPLASMIC PROTEIN"/>
    <property type="match status" value="1"/>
</dbReference>
<dbReference type="Proteomes" id="UP000435877">
    <property type="component" value="Unassembled WGS sequence"/>
</dbReference>
<evidence type="ECO:0000256" key="3">
    <source>
        <dbReference type="ARBA" id="ARBA00023239"/>
    </source>
</evidence>
<dbReference type="PIRSF" id="PIRSF006181">
    <property type="entry name" value="EbsC_YbaK"/>
    <property type="match status" value="1"/>
</dbReference>
<dbReference type="Pfam" id="PF04073">
    <property type="entry name" value="tRNA_edit"/>
    <property type="match status" value="1"/>
</dbReference>
<dbReference type="PANTHER" id="PTHR30411:SF0">
    <property type="entry name" value="CYS-TRNA(PRO)_CYS-TRNA(CYS) DEACYLASE YBAK"/>
    <property type="match status" value="1"/>
</dbReference>
<dbReference type="GO" id="GO:0006412">
    <property type="term" value="P:translation"/>
    <property type="evidence" value="ECO:0007669"/>
    <property type="project" value="UniProtKB-KW"/>
</dbReference>
<name>A0A5S9MRI6_9GAMM</name>
<dbReference type="InterPro" id="IPR036754">
    <property type="entry name" value="YbaK/aa-tRNA-synt-asso_dom_sf"/>
</dbReference>
<comment type="similarity">
    <text evidence="1 4">Belongs to the prolyl-tRNA editing family. YbaK/EbsC subfamily.</text>
</comment>
<evidence type="ECO:0000256" key="2">
    <source>
        <dbReference type="ARBA" id="ARBA00022917"/>
    </source>
</evidence>
<accession>A0A5S9MRI6</accession>